<dbReference type="KEGG" id="ssao:94294300"/>
<feature type="domain" description="RING-type" evidence="2">
    <location>
        <begin position="156"/>
        <end position="195"/>
    </location>
</feature>
<dbReference type="InterPro" id="IPR013083">
    <property type="entry name" value="Znf_RING/FYVE/PHD"/>
</dbReference>
<dbReference type="PANTHER" id="PTHR22996:SF0">
    <property type="entry name" value="RE60872P-RELATED"/>
    <property type="match status" value="1"/>
</dbReference>
<accession>A0A9P8LYY6</accession>
<dbReference type="EMBL" id="AUWU02000001">
    <property type="protein sequence ID" value="KAH0576931.1"/>
    <property type="molecule type" value="Genomic_DNA"/>
</dbReference>
<organism evidence="3 4">
    <name type="scientific">Spironucleus salmonicida</name>
    <dbReference type="NCBI Taxonomy" id="348837"/>
    <lineage>
        <taxon>Eukaryota</taxon>
        <taxon>Metamonada</taxon>
        <taxon>Diplomonadida</taxon>
        <taxon>Hexamitidae</taxon>
        <taxon>Hexamitinae</taxon>
        <taxon>Spironucleus</taxon>
    </lineage>
</organism>
<dbReference type="InterPro" id="IPR001841">
    <property type="entry name" value="Znf_RING"/>
</dbReference>
<dbReference type="RefSeq" id="XP_067767704.1">
    <property type="nucleotide sequence ID" value="XM_067904222.1"/>
</dbReference>
<dbReference type="GO" id="GO:0061630">
    <property type="term" value="F:ubiquitin protein ligase activity"/>
    <property type="evidence" value="ECO:0007669"/>
    <property type="project" value="UniProtKB-EC"/>
</dbReference>
<name>A0A9P8LYY6_9EUKA</name>
<dbReference type="PANTHER" id="PTHR22996">
    <property type="entry name" value="MAHOGUNIN"/>
    <property type="match status" value="1"/>
</dbReference>
<dbReference type="AlphaFoldDB" id="A0A9P8LYY6"/>
<gene>
    <name evidence="3" type="ORF">SS50377_20277</name>
</gene>
<keyword evidence="1" id="KW-0862">Zinc</keyword>
<dbReference type="OrthoDB" id="1711136at2759"/>
<evidence type="ECO:0000313" key="3">
    <source>
        <dbReference type="EMBL" id="KAH0576931.1"/>
    </source>
</evidence>
<keyword evidence="1" id="KW-0479">Metal-binding</keyword>
<keyword evidence="4" id="KW-1185">Reference proteome</keyword>
<proteinExistence type="predicted"/>
<dbReference type="Gene3D" id="3.30.40.10">
    <property type="entry name" value="Zinc/RING finger domain, C3HC4 (zinc finger)"/>
    <property type="match status" value="1"/>
</dbReference>
<keyword evidence="1" id="KW-0863">Zinc-finger</keyword>
<dbReference type="GeneID" id="94294300"/>
<dbReference type="Proteomes" id="UP000018208">
    <property type="component" value="Unassembled WGS sequence"/>
</dbReference>
<dbReference type="InterPro" id="IPR045194">
    <property type="entry name" value="MGRN1/RNF157-like"/>
</dbReference>
<reference evidence="3 4" key="1">
    <citation type="journal article" date="2014" name="PLoS Genet.">
        <title>The Genome of Spironucleus salmonicida Highlights a Fish Pathogen Adapted to Fluctuating Environments.</title>
        <authorList>
            <person name="Xu F."/>
            <person name="Jerlstrom-Hultqvist J."/>
            <person name="Einarsson E."/>
            <person name="Astvaldsson A."/>
            <person name="Svard S.G."/>
            <person name="Andersson J.O."/>
        </authorList>
    </citation>
    <scope>NUCLEOTIDE SEQUENCE [LARGE SCALE GENOMIC DNA]</scope>
    <source>
        <strain evidence="3 4">ATCC 50377</strain>
    </source>
</reference>
<protein>
    <submittedName>
        <fullName evidence="3">RING finger domain-containing protein</fullName>
    </submittedName>
</protein>
<evidence type="ECO:0000259" key="2">
    <source>
        <dbReference type="PROSITE" id="PS50089"/>
    </source>
</evidence>
<comment type="caution">
    <text evidence="3">The sequence shown here is derived from an EMBL/GenBank/DDBJ whole genome shotgun (WGS) entry which is preliminary data.</text>
</comment>
<dbReference type="PROSITE" id="PS50089">
    <property type="entry name" value="ZF_RING_2"/>
    <property type="match status" value="1"/>
</dbReference>
<dbReference type="SUPFAM" id="SSF57850">
    <property type="entry name" value="RING/U-box"/>
    <property type="match status" value="1"/>
</dbReference>
<evidence type="ECO:0000313" key="4">
    <source>
        <dbReference type="Proteomes" id="UP000018208"/>
    </source>
</evidence>
<dbReference type="GO" id="GO:0008270">
    <property type="term" value="F:zinc ion binding"/>
    <property type="evidence" value="ECO:0007669"/>
    <property type="project" value="UniProtKB-KW"/>
</dbReference>
<dbReference type="GO" id="GO:0016567">
    <property type="term" value="P:protein ubiquitination"/>
    <property type="evidence" value="ECO:0007669"/>
    <property type="project" value="TreeGrafter"/>
</dbReference>
<dbReference type="SMART" id="SM00184">
    <property type="entry name" value="RING"/>
    <property type="match status" value="1"/>
</dbReference>
<dbReference type="Pfam" id="PF13920">
    <property type="entry name" value="zf-C3HC4_3"/>
    <property type="match status" value="1"/>
</dbReference>
<sequence>MIIKFVTKLLSFMNLPPTLLDPPHPSASSTIQRISPIAEIKSPHYTNKTLNFNQLSIKPTFTTILFDLTLTESSLQLGSVSTSREVNETQILSFKSSKDHTNKQAAISIVEVHGSKNLIEIYNLQSSCEKCQSFMKTGGLWYEMREIYGNDEEELCCICLGEVPTVVSLPCRHMVSCASCAVELRTKNRFCPLCRAEIDVLVRVQ</sequence>
<evidence type="ECO:0000256" key="1">
    <source>
        <dbReference type="PROSITE-ProRule" id="PRU00175"/>
    </source>
</evidence>